<organism evidence="1 2">
    <name type="scientific">Hassallia byssoidea VB512170</name>
    <dbReference type="NCBI Taxonomy" id="1304833"/>
    <lineage>
        <taxon>Bacteria</taxon>
        <taxon>Bacillati</taxon>
        <taxon>Cyanobacteriota</taxon>
        <taxon>Cyanophyceae</taxon>
        <taxon>Nostocales</taxon>
        <taxon>Tolypothrichaceae</taxon>
        <taxon>Hassallia</taxon>
    </lineage>
</organism>
<evidence type="ECO:0000313" key="1">
    <source>
        <dbReference type="EMBL" id="NEU71715.1"/>
    </source>
</evidence>
<dbReference type="EMBL" id="JTCM02000005">
    <property type="protein sequence ID" value="NEU71715.1"/>
    <property type="molecule type" value="Genomic_DNA"/>
</dbReference>
<dbReference type="AlphaFoldDB" id="A0A846H3D2"/>
<dbReference type="RefSeq" id="WP_039744789.1">
    <property type="nucleotide sequence ID" value="NZ_JTCM02000005.1"/>
</dbReference>
<evidence type="ECO:0000313" key="2">
    <source>
        <dbReference type="Proteomes" id="UP000031549"/>
    </source>
</evidence>
<sequence length="273" mass="30815">MSSTIDIGERFGCWEVLNNRGKRIPCLCHGCGTEKLIYKSSLKNGKSTSCGCQRRNEPIAAGTQFDRLTVVDGIETKGKDGQYQVLVQCSCGIQKYVNNNCLLNGLTRSCGCLQKESRRKHGKGKIPSHEYRAWIYIKRVCYDLNHPYYKIYGGCGIKVAPEWQNNFEQFERDMGLAPPGTVLYRIDLEGDFAPGNCQWIERKTHQQHIHQMAVRKIFFPQKNKEIPQPQKAKQASLIKDIQKAHASGEANVSKLAAQYGVSTAEVINLLVLY</sequence>
<protein>
    <submittedName>
        <fullName evidence="1">Uncharacterized protein</fullName>
    </submittedName>
</protein>
<proteinExistence type="predicted"/>
<name>A0A846H3D2_9CYAN</name>
<gene>
    <name evidence="1" type="ORF">PI95_003720</name>
</gene>
<dbReference type="Proteomes" id="UP000031549">
    <property type="component" value="Unassembled WGS sequence"/>
</dbReference>
<accession>A0A846H3D2</accession>
<keyword evidence="2" id="KW-1185">Reference proteome</keyword>
<reference evidence="1 2" key="1">
    <citation type="journal article" date="2015" name="Genome Announc.">
        <title>Draft Genome Sequence of Cyanobacterium Hassallia byssoidea Strain VB512170, Isolated from Monuments in India.</title>
        <authorList>
            <person name="Singh D."/>
            <person name="Chandrababunaidu M.M."/>
            <person name="Panda A."/>
            <person name="Sen D."/>
            <person name="Bhattacharyya S."/>
            <person name="Adhikary S.P."/>
            <person name="Tripathy S."/>
        </authorList>
    </citation>
    <scope>NUCLEOTIDE SEQUENCE [LARGE SCALE GENOMIC DNA]</scope>
    <source>
        <strain evidence="1 2">VB512170</strain>
    </source>
</reference>
<comment type="caution">
    <text evidence="1">The sequence shown here is derived from an EMBL/GenBank/DDBJ whole genome shotgun (WGS) entry which is preliminary data.</text>
</comment>